<dbReference type="SUPFAM" id="SSF46785">
    <property type="entry name" value="Winged helix' DNA-binding domain"/>
    <property type="match status" value="1"/>
</dbReference>
<organism evidence="5 6">
    <name type="scientific">Cellulomonas fengjieae</name>
    <dbReference type="NCBI Taxonomy" id="2819978"/>
    <lineage>
        <taxon>Bacteria</taxon>
        <taxon>Bacillati</taxon>
        <taxon>Actinomycetota</taxon>
        <taxon>Actinomycetes</taxon>
        <taxon>Micrococcales</taxon>
        <taxon>Cellulomonadaceae</taxon>
        <taxon>Cellulomonas</taxon>
    </lineage>
</organism>
<accession>A0ABS3SI03</accession>
<dbReference type="EMBL" id="JAGFBM010000006">
    <property type="protein sequence ID" value="MBO3085376.1"/>
    <property type="molecule type" value="Genomic_DNA"/>
</dbReference>
<keyword evidence="3" id="KW-0804">Transcription</keyword>
<comment type="caution">
    <text evidence="5">The sequence shown here is derived from an EMBL/GenBank/DDBJ whole genome shotgun (WGS) entry which is preliminary data.</text>
</comment>
<dbReference type="InterPro" id="IPR039422">
    <property type="entry name" value="MarR/SlyA-like"/>
</dbReference>
<protein>
    <submittedName>
        <fullName evidence="5">MarR family transcriptional regulator</fullName>
    </submittedName>
</protein>
<dbReference type="InterPro" id="IPR036388">
    <property type="entry name" value="WH-like_DNA-bd_sf"/>
</dbReference>
<keyword evidence="6" id="KW-1185">Reference proteome</keyword>
<evidence type="ECO:0000256" key="1">
    <source>
        <dbReference type="ARBA" id="ARBA00023015"/>
    </source>
</evidence>
<evidence type="ECO:0000259" key="4">
    <source>
        <dbReference type="PROSITE" id="PS50995"/>
    </source>
</evidence>
<evidence type="ECO:0000256" key="3">
    <source>
        <dbReference type="ARBA" id="ARBA00023163"/>
    </source>
</evidence>
<dbReference type="InterPro" id="IPR000835">
    <property type="entry name" value="HTH_MarR-typ"/>
</dbReference>
<gene>
    <name evidence="5" type="ORF">J4035_12070</name>
</gene>
<evidence type="ECO:0000256" key="2">
    <source>
        <dbReference type="ARBA" id="ARBA00023125"/>
    </source>
</evidence>
<dbReference type="PANTHER" id="PTHR33164">
    <property type="entry name" value="TRANSCRIPTIONAL REGULATOR, MARR FAMILY"/>
    <property type="match status" value="1"/>
</dbReference>
<sequence>MILRAWHEQVENAVSELPHGLRGYQILSVASRMEPTQSNLAKHLFIDKTVMPYVIDALVDEDLVERRMDPSDRRVRRIAVTAHGRAVLARLEEQVAAAEDRVFAGVSAQDRAATLELVERLAVSIHSDQPYLDPCLAIERAISESTTT</sequence>
<dbReference type="Pfam" id="PF01047">
    <property type="entry name" value="MarR"/>
    <property type="match status" value="1"/>
</dbReference>
<dbReference type="InterPro" id="IPR036390">
    <property type="entry name" value="WH_DNA-bd_sf"/>
</dbReference>
<dbReference type="RefSeq" id="WP_208210690.1">
    <property type="nucleotide sequence ID" value="NZ_CP074404.1"/>
</dbReference>
<evidence type="ECO:0000313" key="5">
    <source>
        <dbReference type="EMBL" id="MBO3085376.1"/>
    </source>
</evidence>
<dbReference type="SMART" id="SM00347">
    <property type="entry name" value="HTH_MARR"/>
    <property type="match status" value="1"/>
</dbReference>
<proteinExistence type="predicted"/>
<dbReference type="Proteomes" id="UP000678317">
    <property type="component" value="Unassembled WGS sequence"/>
</dbReference>
<keyword evidence="2" id="KW-0238">DNA-binding</keyword>
<feature type="domain" description="HTH marR-type" evidence="4">
    <location>
        <begin position="1"/>
        <end position="123"/>
    </location>
</feature>
<keyword evidence="1" id="KW-0805">Transcription regulation</keyword>
<dbReference type="Gene3D" id="1.10.10.10">
    <property type="entry name" value="Winged helix-like DNA-binding domain superfamily/Winged helix DNA-binding domain"/>
    <property type="match status" value="1"/>
</dbReference>
<name>A0ABS3SI03_9CELL</name>
<reference evidence="5 6" key="1">
    <citation type="submission" date="2021-03" db="EMBL/GenBank/DDBJ databases">
        <title>novel species in genus Cellulomonas.</title>
        <authorList>
            <person name="Zhang G."/>
        </authorList>
    </citation>
    <scope>NUCLEOTIDE SEQUENCE [LARGE SCALE GENOMIC DNA]</scope>
    <source>
        <strain evidence="6">zg-ZUI188</strain>
    </source>
</reference>
<dbReference type="PANTHER" id="PTHR33164:SF64">
    <property type="entry name" value="TRANSCRIPTIONAL REGULATOR SLYA"/>
    <property type="match status" value="1"/>
</dbReference>
<dbReference type="PRINTS" id="PR00598">
    <property type="entry name" value="HTHMARR"/>
</dbReference>
<dbReference type="PROSITE" id="PS50995">
    <property type="entry name" value="HTH_MARR_2"/>
    <property type="match status" value="1"/>
</dbReference>
<evidence type="ECO:0000313" key="6">
    <source>
        <dbReference type="Proteomes" id="UP000678317"/>
    </source>
</evidence>